<proteinExistence type="predicted"/>
<protein>
    <submittedName>
        <fullName evidence="1">Uncharacterized protein</fullName>
    </submittedName>
</protein>
<evidence type="ECO:0000313" key="2">
    <source>
        <dbReference type="Proteomes" id="UP001146120"/>
    </source>
</evidence>
<evidence type="ECO:0000313" key="1">
    <source>
        <dbReference type="EMBL" id="DAZ96123.1"/>
    </source>
</evidence>
<comment type="caution">
    <text evidence="1">The sequence shown here is derived from an EMBL/GenBank/DDBJ whole genome shotgun (WGS) entry which is preliminary data.</text>
</comment>
<reference evidence="1" key="2">
    <citation type="journal article" date="2023" name="Microbiol Resour">
        <title>Decontamination and Annotation of the Draft Genome Sequence of the Oomycete Lagenidium giganteum ARSEF 373.</title>
        <authorList>
            <person name="Morgan W.R."/>
            <person name="Tartar A."/>
        </authorList>
    </citation>
    <scope>NUCLEOTIDE SEQUENCE</scope>
    <source>
        <strain evidence="1">ARSEF 373</strain>
    </source>
</reference>
<sequence length="83" mass="8948">MRTTSFVRHQNGSFRSVLPNGLAISGANPCPGSVADITIFCENASLHARELKKSAKDQELVDGDQEEAFWADNVTKALIGISD</sequence>
<organism evidence="1 2">
    <name type="scientific">Lagenidium giganteum</name>
    <dbReference type="NCBI Taxonomy" id="4803"/>
    <lineage>
        <taxon>Eukaryota</taxon>
        <taxon>Sar</taxon>
        <taxon>Stramenopiles</taxon>
        <taxon>Oomycota</taxon>
        <taxon>Peronosporomycetes</taxon>
        <taxon>Pythiales</taxon>
        <taxon>Pythiaceae</taxon>
    </lineage>
</organism>
<gene>
    <name evidence="1" type="ORF">N0F65_000671</name>
</gene>
<dbReference type="Proteomes" id="UP001146120">
    <property type="component" value="Unassembled WGS sequence"/>
</dbReference>
<reference evidence="1" key="1">
    <citation type="submission" date="2022-11" db="EMBL/GenBank/DDBJ databases">
        <authorList>
            <person name="Morgan W.R."/>
            <person name="Tartar A."/>
        </authorList>
    </citation>
    <scope>NUCLEOTIDE SEQUENCE</scope>
    <source>
        <strain evidence="1">ARSEF 373</strain>
    </source>
</reference>
<dbReference type="AlphaFoldDB" id="A0AAV2YQQ4"/>
<keyword evidence="2" id="KW-1185">Reference proteome</keyword>
<name>A0AAV2YQQ4_9STRA</name>
<accession>A0AAV2YQQ4</accession>
<dbReference type="EMBL" id="DAKRPA010000178">
    <property type="protein sequence ID" value="DAZ96123.1"/>
    <property type="molecule type" value="Genomic_DNA"/>
</dbReference>